<dbReference type="STRING" id="1044.EH31_02560"/>
<protein>
    <recommendedName>
        <fullName evidence="4">Preprotein translocase subunit YajC</fullName>
    </recommendedName>
</protein>
<dbReference type="EMBL" id="JMIW01000001">
    <property type="protein sequence ID" value="KEO91570.1"/>
    <property type="molecule type" value="Genomic_DNA"/>
</dbReference>
<evidence type="ECO:0000313" key="2">
    <source>
        <dbReference type="EMBL" id="KEO91570.1"/>
    </source>
</evidence>
<proteinExistence type="predicted"/>
<evidence type="ECO:0008006" key="4">
    <source>
        <dbReference type="Google" id="ProtNLM"/>
    </source>
</evidence>
<feature type="signal peptide" evidence="1">
    <location>
        <begin position="1"/>
        <end position="28"/>
    </location>
</feature>
<reference evidence="2 3" key="1">
    <citation type="submission" date="2014-04" db="EMBL/GenBank/DDBJ databases">
        <title>A comprehensive comparison of genomes of Erythrobacter spp. strains.</title>
        <authorList>
            <person name="Zheng Q."/>
        </authorList>
    </citation>
    <scope>NUCLEOTIDE SEQUENCE [LARGE SCALE GENOMIC DNA]</scope>
    <source>
        <strain evidence="2 3">DSM 6997</strain>
    </source>
</reference>
<dbReference type="AlphaFoldDB" id="A0A074MFK0"/>
<dbReference type="eggNOG" id="COG5338">
    <property type="taxonomic scope" value="Bacteria"/>
</dbReference>
<dbReference type="Proteomes" id="UP000027647">
    <property type="component" value="Unassembled WGS sequence"/>
</dbReference>
<name>A0A074MFK0_ERYLO</name>
<evidence type="ECO:0000313" key="3">
    <source>
        <dbReference type="Proteomes" id="UP000027647"/>
    </source>
</evidence>
<accession>A0A074MFK0</accession>
<keyword evidence="3" id="KW-1185">Reference proteome</keyword>
<evidence type="ECO:0000256" key="1">
    <source>
        <dbReference type="SAM" id="SignalP"/>
    </source>
</evidence>
<sequence>MIMRHTTGTLFAGMVAIAAIATANPAFAQDGQGGNRPGSQGGSQDRAVTIQPYIEVSQILTAQLSPESDTLTFTQVAAGVDTNIQGRNSGASVSVRYERNIGYGDDAVDTDTVSGIARGYLSIIPQNLTLQAGALASRTRVDGGGAVSANPLVSDDATNQIYSVYVGPDFQTRAGPLEIAGNARVGYNRFEANDAVFNSAGEQVDVFDDSTTYSGRLAVGTRPGDVLPIGVAVSAGGFQEDVSNLDQRVRDVFVRGDVTIPVSPTLALVGGVGYEDVEVSSRDAVRDIDGNPVFGDDGRLITDTASDRLIAFEVDGLLWDAGILWRPSSRTSLEARVGRRYDSTTYYGTFTYVPSERSSFAVNVYDGISGFGGVLGNSLSQLSSDFEAQRNPLSGDFGGLVQSDDGVGIINPLGSIRSSAFRGRGIAASYQQRIGRLNASIGAGYDRRSFIAPQDSVLASVDGLVDESYYVTGALSRDIGRSGTIAANAYASLFETSGDPNGDLTAFGASAAYSRAIAGRLSARAAVAVDYFDSEFSDEDFATATALLGLRYDF</sequence>
<feature type="chain" id="PRO_5001697160" description="Preprotein translocase subunit YajC" evidence="1">
    <location>
        <begin position="29"/>
        <end position="554"/>
    </location>
</feature>
<comment type="caution">
    <text evidence="2">The sequence shown here is derived from an EMBL/GenBank/DDBJ whole genome shotgun (WGS) entry which is preliminary data.</text>
</comment>
<dbReference type="SUPFAM" id="SSF56935">
    <property type="entry name" value="Porins"/>
    <property type="match status" value="1"/>
</dbReference>
<gene>
    <name evidence="2" type="ORF">EH31_02560</name>
</gene>
<keyword evidence="1" id="KW-0732">Signal</keyword>
<organism evidence="2 3">
    <name type="scientific">Erythrobacter longus</name>
    <dbReference type="NCBI Taxonomy" id="1044"/>
    <lineage>
        <taxon>Bacteria</taxon>
        <taxon>Pseudomonadati</taxon>
        <taxon>Pseudomonadota</taxon>
        <taxon>Alphaproteobacteria</taxon>
        <taxon>Sphingomonadales</taxon>
        <taxon>Erythrobacteraceae</taxon>
        <taxon>Erythrobacter/Porphyrobacter group</taxon>
        <taxon>Erythrobacter</taxon>
    </lineage>
</organism>